<keyword evidence="3" id="KW-1185">Reference proteome</keyword>
<feature type="transmembrane region" description="Helical" evidence="1">
    <location>
        <begin position="155"/>
        <end position="173"/>
    </location>
</feature>
<reference evidence="3" key="1">
    <citation type="journal article" date="2019" name="Int. J. Syst. Evol. Microbiol.">
        <title>The Global Catalogue of Microorganisms (GCM) 10K type strain sequencing project: providing services to taxonomists for standard genome sequencing and annotation.</title>
        <authorList>
            <consortium name="The Broad Institute Genomics Platform"/>
            <consortium name="The Broad Institute Genome Sequencing Center for Infectious Disease"/>
            <person name="Wu L."/>
            <person name="Ma J."/>
        </authorList>
    </citation>
    <scope>NUCLEOTIDE SEQUENCE [LARGE SCALE GENOMIC DNA]</scope>
    <source>
        <strain evidence="3">KCTC 52168</strain>
    </source>
</reference>
<keyword evidence="1" id="KW-1133">Transmembrane helix</keyword>
<dbReference type="EMBL" id="JBHRTI010000007">
    <property type="protein sequence ID" value="MFC3148574.1"/>
    <property type="molecule type" value="Genomic_DNA"/>
</dbReference>
<evidence type="ECO:0000313" key="3">
    <source>
        <dbReference type="Proteomes" id="UP001595556"/>
    </source>
</evidence>
<dbReference type="Proteomes" id="UP001595556">
    <property type="component" value="Unassembled WGS sequence"/>
</dbReference>
<organism evidence="2 3">
    <name type="scientific">Piscinibacterium candidicorallinum</name>
    <dbReference type="NCBI Taxonomy" id="1793872"/>
    <lineage>
        <taxon>Bacteria</taxon>
        <taxon>Pseudomonadati</taxon>
        <taxon>Pseudomonadota</taxon>
        <taxon>Betaproteobacteria</taxon>
        <taxon>Burkholderiales</taxon>
        <taxon>Piscinibacterium</taxon>
    </lineage>
</organism>
<dbReference type="RefSeq" id="WP_377304659.1">
    <property type="nucleotide sequence ID" value="NZ_CP180191.1"/>
</dbReference>
<name>A0ABV7H3S1_9BURK</name>
<sequence length="191" mass="20295">MSKIGLWITSKAWLVLLIGVGMLGLAGWNAWKAAGDHAVAAQADLTTITGKVVQAGVMTVEHKRRRGGSWTERYYRLDVAPAAGGEVVKLRLPMSVSEDTVREFVDARIDAKYDATDGNEIYIGAADGKALISYEATKARRVAAAKARSDADGGGLVGGGFFLLIGGALGLWWRKRLLAAQNEEMPPPAAA</sequence>
<comment type="caution">
    <text evidence="2">The sequence shown here is derived from an EMBL/GenBank/DDBJ whole genome shotgun (WGS) entry which is preliminary data.</text>
</comment>
<evidence type="ECO:0000313" key="2">
    <source>
        <dbReference type="EMBL" id="MFC3148574.1"/>
    </source>
</evidence>
<proteinExistence type="predicted"/>
<evidence type="ECO:0008006" key="4">
    <source>
        <dbReference type="Google" id="ProtNLM"/>
    </source>
</evidence>
<keyword evidence="1" id="KW-0472">Membrane</keyword>
<evidence type="ECO:0000256" key="1">
    <source>
        <dbReference type="SAM" id="Phobius"/>
    </source>
</evidence>
<protein>
    <recommendedName>
        <fullName evidence="4">DUF3592 domain-containing protein</fullName>
    </recommendedName>
</protein>
<accession>A0ABV7H3S1</accession>
<gene>
    <name evidence="2" type="ORF">ACFOEN_13160</name>
</gene>
<keyword evidence="1" id="KW-0812">Transmembrane</keyword>
<feature type="transmembrane region" description="Helical" evidence="1">
    <location>
        <begin position="12"/>
        <end position="31"/>
    </location>
</feature>